<reference evidence="1 2" key="1">
    <citation type="submission" date="2014-03" db="EMBL/GenBank/DDBJ databases">
        <title>Genomics of Bifidobacteria.</title>
        <authorList>
            <person name="Ventura M."/>
            <person name="Milani C."/>
            <person name="Lugli G.A."/>
        </authorList>
    </citation>
    <scope>NUCLEOTIDE SEQUENCE [LARGE SCALE GENOMIC DNA]</scope>
    <source>
        <strain evidence="1 2">LMG 21814</strain>
    </source>
</reference>
<dbReference type="RefSeq" id="WP_032683762.1">
    <property type="nucleotide sequence ID" value="NZ_JGZA01000015.1"/>
</dbReference>
<protein>
    <recommendedName>
        <fullName evidence="3">CBM-cenC domain-containing protein</fullName>
    </recommendedName>
</protein>
<comment type="caution">
    <text evidence="1">The sequence shown here is derived from an EMBL/GenBank/DDBJ whole genome shotgun (WGS) entry which is preliminary data.</text>
</comment>
<proteinExistence type="predicted"/>
<accession>A0A087BFF4</accession>
<evidence type="ECO:0008006" key="3">
    <source>
        <dbReference type="Google" id="ProtNLM"/>
    </source>
</evidence>
<dbReference type="EMBL" id="JGZA01000015">
    <property type="protein sequence ID" value="KFI69754.1"/>
    <property type="molecule type" value="Genomic_DNA"/>
</dbReference>
<evidence type="ECO:0000313" key="2">
    <source>
        <dbReference type="Proteomes" id="UP000029024"/>
    </source>
</evidence>
<evidence type="ECO:0000313" key="1">
    <source>
        <dbReference type="EMBL" id="KFI69754.1"/>
    </source>
</evidence>
<name>A0A087BFF4_BIFLN</name>
<organism evidence="1 2">
    <name type="scientific">Bifidobacterium longum subsp. suis</name>
    <dbReference type="NCBI Taxonomy" id="1695"/>
    <lineage>
        <taxon>Bacteria</taxon>
        <taxon>Bacillati</taxon>
        <taxon>Actinomycetota</taxon>
        <taxon>Actinomycetes</taxon>
        <taxon>Bifidobacteriales</taxon>
        <taxon>Bifidobacteriaceae</taxon>
        <taxon>Bifidobacterium</taxon>
    </lineage>
</organism>
<dbReference type="Proteomes" id="UP000029024">
    <property type="component" value="Unassembled WGS sequence"/>
</dbReference>
<gene>
    <name evidence="1" type="ORF">BLSS_0055</name>
</gene>
<sequence length="123" mass="13384">MMVTNIASNPTDTITLRANDWTSITTIKNNPGTEYFVSAYLRVSGGSITVSFNGDGTISSNQRVSYRMTASNDFPMSMMYKVVSGSPTVTVTNMLICTSAEYWANKTMLDSIGYFTGDTMPLG</sequence>
<dbReference type="AlphaFoldDB" id="A0A087BFF4"/>